<dbReference type="InterPro" id="IPR003441">
    <property type="entry name" value="NAC-dom"/>
</dbReference>
<keyword evidence="4" id="KW-0539">Nucleus</keyword>
<evidence type="ECO:0000313" key="7">
    <source>
        <dbReference type="EMBL" id="CAL5088520.1"/>
    </source>
</evidence>
<dbReference type="Pfam" id="PF02365">
    <property type="entry name" value="NAM"/>
    <property type="match status" value="1"/>
</dbReference>
<feature type="region of interest" description="Disordered" evidence="5">
    <location>
        <begin position="354"/>
        <end position="388"/>
    </location>
</feature>
<dbReference type="GO" id="GO:0003677">
    <property type="term" value="F:DNA binding"/>
    <property type="evidence" value="ECO:0007669"/>
    <property type="project" value="UniProtKB-KW"/>
</dbReference>
<dbReference type="SUPFAM" id="SSF101941">
    <property type="entry name" value="NAC domain"/>
    <property type="match status" value="1"/>
</dbReference>
<dbReference type="PANTHER" id="PTHR31719">
    <property type="entry name" value="NAC TRANSCRIPTION FACTOR 56"/>
    <property type="match status" value="1"/>
</dbReference>
<reference evidence="8" key="1">
    <citation type="submission" date="2024-06" db="EMBL/GenBank/DDBJ databases">
        <authorList>
            <person name="Ryan C."/>
        </authorList>
    </citation>
    <scope>NUCLEOTIDE SEQUENCE [LARGE SCALE GENOMIC DNA]</scope>
</reference>
<reference evidence="7 8" key="2">
    <citation type="submission" date="2024-10" db="EMBL/GenBank/DDBJ databases">
        <authorList>
            <person name="Ryan C."/>
        </authorList>
    </citation>
    <scope>NUCLEOTIDE SEQUENCE [LARGE SCALE GENOMIC DNA]</scope>
</reference>
<feature type="domain" description="NAC" evidence="6">
    <location>
        <begin position="11"/>
        <end position="153"/>
    </location>
</feature>
<dbReference type="Gene3D" id="2.170.150.80">
    <property type="entry name" value="NAC domain"/>
    <property type="match status" value="1"/>
</dbReference>
<feature type="region of interest" description="Disordered" evidence="5">
    <location>
        <begin position="236"/>
        <end position="277"/>
    </location>
</feature>
<proteinExistence type="predicted"/>
<evidence type="ECO:0000256" key="2">
    <source>
        <dbReference type="ARBA" id="ARBA00023125"/>
    </source>
</evidence>
<dbReference type="InterPro" id="IPR036093">
    <property type="entry name" value="NAC_dom_sf"/>
</dbReference>
<keyword evidence="1" id="KW-0805">Transcription regulation</keyword>
<dbReference type="AlphaFoldDB" id="A0ABC9G5U1"/>
<evidence type="ECO:0000313" key="8">
    <source>
        <dbReference type="Proteomes" id="UP001497457"/>
    </source>
</evidence>
<feature type="compositionally biased region" description="Pro residues" evidence="5">
    <location>
        <begin position="245"/>
        <end position="277"/>
    </location>
</feature>
<keyword evidence="2" id="KW-0238">DNA-binding</keyword>
<keyword evidence="8" id="KW-1185">Reference proteome</keyword>
<name>A0ABC9G5U1_9POAL</name>
<gene>
    <name evidence="7" type="ORF">URODEC1_LOCUS112861</name>
</gene>
<evidence type="ECO:0000256" key="4">
    <source>
        <dbReference type="ARBA" id="ARBA00023242"/>
    </source>
</evidence>
<keyword evidence="3" id="KW-0804">Transcription</keyword>
<accession>A0ABC9G5U1</accession>
<evidence type="ECO:0000256" key="5">
    <source>
        <dbReference type="SAM" id="MobiDB-lite"/>
    </source>
</evidence>
<evidence type="ECO:0000259" key="6">
    <source>
        <dbReference type="PROSITE" id="PS51005"/>
    </source>
</evidence>
<dbReference type="Proteomes" id="UP001497457">
    <property type="component" value="Chromosome 8b"/>
</dbReference>
<dbReference type="PANTHER" id="PTHR31719:SF43">
    <property type="entry name" value="NAC TRANSCRIPTION FACTOR 56"/>
    <property type="match status" value="1"/>
</dbReference>
<dbReference type="EMBL" id="OZ075118">
    <property type="protein sequence ID" value="CAL5088520.1"/>
    <property type="molecule type" value="Genomic_DNA"/>
</dbReference>
<organism evidence="7 8">
    <name type="scientific">Urochloa decumbens</name>
    <dbReference type="NCBI Taxonomy" id="240449"/>
    <lineage>
        <taxon>Eukaryota</taxon>
        <taxon>Viridiplantae</taxon>
        <taxon>Streptophyta</taxon>
        <taxon>Embryophyta</taxon>
        <taxon>Tracheophyta</taxon>
        <taxon>Spermatophyta</taxon>
        <taxon>Magnoliopsida</taxon>
        <taxon>Liliopsida</taxon>
        <taxon>Poales</taxon>
        <taxon>Poaceae</taxon>
        <taxon>PACMAD clade</taxon>
        <taxon>Panicoideae</taxon>
        <taxon>Panicodae</taxon>
        <taxon>Paniceae</taxon>
        <taxon>Melinidinae</taxon>
        <taxon>Urochloa</taxon>
    </lineage>
</organism>
<evidence type="ECO:0000256" key="1">
    <source>
        <dbReference type="ARBA" id="ARBA00023015"/>
    </source>
</evidence>
<evidence type="ECO:0000256" key="3">
    <source>
        <dbReference type="ARBA" id="ARBA00023163"/>
    </source>
</evidence>
<feature type="compositionally biased region" description="Basic and acidic residues" evidence="5">
    <location>
        <begin position="364"/>
        <end position="374"/>
    </location>
</feature>
<sequence>MASPSLGHEIFSRGFRFNPSPLDAATYYIPRLAAGAPLHDAVRPAVHRADVYASDPGDLARRFPPMPKTGDRFFFSSRSKKGARAAGAGSWYLQSTKAAKDAADQAKVGEVRKLRYKKGGVFTDWLMDEFSTTLCSEDAGGDGQFVLCNIYVSPRAAPDSAARRESAAFFAPPAPVVIPQAAVAAAATKRPAPPQIAVPPPCPKRMRGAAVAPIPQVLPQPAGYCAASFAPPPPPCVPRTTASAKPPPPVPTRLAAPPPPALSRFAAPPPNRSPAPAPVPARFATPPPPVPTRLAAPPPVPICFATPPPLSVPSRFAAPLPIRSPAPAPPQPRQQMPLHTTPLVRACQIPAVQAPARHCPPQPSEKKTKQRMLDPFEAAGVSDEAEDDLKKCLEDDAEGSIMTADEVEQHFASLWED</sequence>
<dbReference type="PROSITE" id="PS51005">
    <property type="entry name" value="NAC"/>
    <property type="match status" value="1"/>
</dbReference>
<protein>
    <recommendedName>
        <fullName evidence="6">NAC domain-containing protein</fullName>
    </recommendedName>
</protein>